<name>A0A7C9NUW3_9BACT</name>
<dbReference type="EMBL" id="QWKH01000050">
    <property type="protein sequence ID" value="NBI34852.1"/>
    <property type="molecule type" value="Genomic_DNA"/>
</dbReference>
<sequence>MSDSSQEKKPSAKKRTRKWPIVVGVVVVVLVAAGAGFLVWHEQPGFCNAICHDPMDPYVEGYYSNDPNLLVSAHAQEGYECLDCHEPTLSEQVSEAVAWVTGDFYSDLAKHDLGTEELCLNEACHVRADIAAATEDWGGTDFNPHASHVGKDVQCGDCHSVHRESELYCNKCHNATLPEGWVDPA</sequence>
<dbReference type="InterPro" id="IPR036280">
    <property type="entry name" value="Multihaem_cyt_sf"/>
</dbReference>
<evidence type="ECO:0000256" key="1">
    <source>
        <dbReference type="ARBA" id="ARBA00001926"/>
    </source>
</evidence>
<keyword evidence="8" id="KW-1133">Transmembrane helix</keyword>
<dbReference type="AlphaFoldDB" id="A0A7C9NUW3"/>
<evidence type="ECO:0000259" key="9">
    <source>
        <dbReference type="Pfam" id="PF14537"/>
    </source>
</evidence>
<comment type="subcellular location">
    <subcellularLocation>
        <location evidence="2">Cell envelope</location>
    </subcellularLocation>
</comment>
<keyword evidence="8" id="KW-0472">Membrane</keyword>
<keyword evidence="6" id="KW-0249">Electron transport</keyword>
<dbReference type="Gene3D" id="1.10.3820.10">
    <property type="entry name" value="Di-heme elbow motif domain"/>
    <property type="match status" value="1"/>
</dbReference>
<evidence type="ECO:0000256" key="6">
    <source>
        <dbReference type="ARBA" id="ARBA00022982"/>
    </source>
</evidence>
<dbReference type="Gene3D" id="1.10.1130.10">
    <property type="entry name" value="Flavocytochrome C3, Chain A"/>
    <property type="match status" value="1"/>
</dbReference>
<evidence type="ECO:0000256" key="4">
    <source>
        <dbReference type="ARBA" id="ARBA00022617"/>
    </source>
</evidence>
<evidence type="ECO:0000256" key="8">
    <source>
        <dbReference type="SAM" id="Phobius"/>
    </source>
</evidence>
<dbReference type="SUPFAM" id="SSF48695">
    <property type="entry name" value="Multiheme cytochromes"/>
    <property type="match status" value="1"/>
</dbReference>
<evidence type="ECO:0000256" key="7">
    <source>
        <dbReference type="ARBA" id="ARBA00023004"/>
    </source>
</evidence>
<evidence type="ECO:0000256" key="5">
    <source>
        <dbReference type="ARBA" id="ARBA00022723"/>
    </source>
</evidence>
<protein>
    <submittedName>
        <fullName evidence="10">Histamine H3 receptor</fullName>
    </submittedName>
</protein>
<keyword evidence="10" id="KW-0675">Receptor</keyword>
<evidence type="ECO:0000313" key="10">
    <source>
        <dbReference type="EMBL" id="NBI34852.1"/>
    </source>
</evidence>
<feature type="domain" description="Tetrahaem cytochrome" evidence="9">
    <location>
        <begin position="73"/>
        <end position="174"/>
    </location>
</feature>
<keyword evidence="7" id="KW-0408">Iron</keyword>
<reference evidence="10" key="1">
    <citation type="submission" date="2018-08" db="EMBL/GenBank/DDBJ databases">
        <title>Murine metabolic-syndrome-specific gut microbial biobank.</title>
        <authorList>
            <person name="Liu C."/>
        </authorList>
    </citation>
    <scope>NUCLEOTIDE SEQUENCE [LARGE SCALE GENOMIC DNA]</scope>
    <source>
        <strain evidence="10">Z82</strain>
    </source>
</reference>
<dbReference type="InterPro" id="IPR012286">
    <property type="entry name" value="Tetrahaem_cytochrome"/>
</dbReference>
<proteinExistence type="predicted"/>
<evidence type="ECO:0000256" key="3">
    <source>
        <dbReference type="ARBA" id="ARBA00022448"/>
    </source>
</evidence>
<keyword evidence="5" id="KW-0479">Metal-binding</keyword>
<keyword evidence="4" id="KW-0349">Heme</keyword>
<keyword evidence="8" id="KW-0812">Transmembrane</keyword>
<accession>A0A7C9NUW3</accession>
<gene>
    <name evidence="10" type="ORF">D1639_07375</name>
</gene>
<dbReference type="Pfam" id="PF14537">
    <property type="entry name" value="Cytochrom_c3_2"/>
    <property type="match status" value="1"/>
</dbReference>
<comment type="caution">
    <text evidence="10">The sequence shown here is derived from an EMBL/GenBank/DDBJ whole genome shotgun (WGS) entry which is preliminary data.</text>
</comment>
<evidence type="ECO:0000256" key="2">
    <source>
        <dbReference type="ARBA" id="ARBA00004196"/>
    </source>
</evidence>
<organism evidence="10">
    <name type="scientific">Muribaculaceae bacterium Z82</name>
    <dbReference type="NCBI Taxonomy" id="2304548"/>
    <lineage>
        <taxon>Bacteria</taxon>
        <taxon>Pseudomonadati</taxon>
        <taxon>Bacteroidota</taxon>
        <taxon>Bacteroidia</taxon>
        <taxon>Bacteroidales</taxon>
        <taxon>Muribaculaceae</taxon>
    </lineage>
</organism>
<dbReference type="GO" id="GO:0046872">
    <property type="term" value="F:metal ion binding"/>
    <property type="evidence" value="ECO:0007669"/>
    <property type="project" value="UniProtKB-KW"/>
</dbReference>
<feature type="transmembrane region" description="Helical" evidence="8">
    <location>
        <begin position="21"/>
        <end position="40"/>
    </location>
</feature>
<comment type="cofactor">
    <cofactor evidence="1">
        <name>heme c</name>
        <dbReference type="ChEBI" id="CHEBI:61717"/>
    </cofactor>
</comment>
<keyword evidence="3" id="KW-0813">Transport</keyword>
<dbReference type="InterPro" id="IPR038266">
    <property type="entry name" value="NapC/NirT_cytc_sf"/>
</dbReference>
<dbReference type="GO" id="GO:0030313">
    <property type="term" value="C:cell envelope"/>
    <property type="evidence" value="ECO:0007669"/>
    <property type="project" value="UniProtKB-SubCell"/>
</dbReference>